<dbReference type="Proteomes" id="UP000076296">
    <property type="component" value="Unassembled WGS sequence"/>
</dbReference>
<dbReference type="GO" id="GO:0004725">
    <property type="term" value="F:protein tyrosine phosphatase activity"/>
    <property type="evidence" value="ECO:0007669"/>
    <property type="project" value="UniProtKB-EC"/>
</dbReference>
<dbReference type="PANTHER" id="PTHR11717:SF31">
    <property type="entry name" value="LOW MOLECULAR WEIGHT PROTEIN-TYROSINE-PHOSPHATASE ETP-RELATED"/>
    <property type="match status" value="1"/>
</dbReference>
<feature type="domain" description="Phosphotyrosine protein phosphatase I" evidence="7">
    <location>
        <begin position="7"/>
        <end position="144"/>
    </location>
</feature>
<accession>A0A097I590</accession>
<evidence type="ECO:0000256" key="6">
    <source>
        <dbReference type="PIRSR" id="PIRSR617867-1"/>
    </source>
</evidence>
<organism evidence="8">
    <name type="scientific">Acinetobacter baumannii</name>
    <dbReference type="NCBI Taxonomy" id="470"/>
    <lineage>
        <taxon>Bacteria</taxon>
        <taxon>Pseudomonadati</taxon>
        <taxon>Pseudomonadota</taxon>
        <taxon>Gammaproteobacteria</taxon>
        <taxon>Moraxellales</taxon>
        <taxon>Moraxellaceae</taxon>
        <taxon>Acinetobacter</taxon>
        <taxon>Acinetobacter calcoaceticus/baumannii complex</taxon>
    </lineage>
</organism>
<dbReference type="InterPro" id="IPR050438">
    <property type="entry name" value="LMW_PTPase"/>
</dbReference>
<dbReference type="PRINTS" id="PR00719">
    <property type="entry name" value="LMWPTPASE"/>
</dbReference>
<gene>
    <name evidence="8" type="primary">wzb</name>
    <name evidence="9" type="synonym">ptp</name>
    <name evidence="9" type="ORF">LV35_01332</name>
</gene>
<name>A0A097I590_ACIBA</name>
<evidence type="ECO:0000259" key="7">
    <source>
        <dbReference type="SMART" id="SM00226"/>
    </source>
</evidence>
<keyword evidence="4" id="KW-0904">Protein phosphatase</keyword>
<dbReference type="Gene3D" id="3.40.50.2300">
    <property type="match status" value="1"/>
</dbReference>
<dbReference type="EMBL" id="JN107991">
    <property type="protein sequence ID" value="AIT56343.1"/>
    <property type="molecule type" value="Genomic_DNA"/>
</dbReference>
<dbReference type="InterPro" id="IPR023485">
    <property type="entry name" value="Ptyr_pPase"/>
</dbReference>
<feature type="active site" evidence="6">
    <location>
        <position position="19"/>
    </location>
</feature>
<evidence type="ECO:0000256" key="1">
    <source>
        <dbReference type="ARBA" id="ARBA00011063"/>
    </source>
</evidence>
<sequence length="145" mass="16795">MIFMQFKNILVVCIGNICRSPMAEYLLKQQYPQLNIESAGISGLTGHQADEKARLCMQRLGIDMQPHIARKLSAEHIKKADLILVMSQNQQKHIEQTWPFAKGKTYRLGHWQNKNVPDPYQHDQAVFDETCQLIQQCVADWKPYI</sequence>
<feature type="active site" description="Nucleophile" evidence="6">
    <location>
        <position position="13"/>
    </location>
</feature>
<dbReference type="PANTHER" id="PTHR11717">
    <property type="entry name" value="LOW MOLECULAR WEIGHT PROTEIN TYROSINE PHOSPHATASE"/>
    <property type="match status" value="1"/>
</dbReference>
<evidence type="ECO:0000256" key="5">
    <source>
        <dbReference type="ARBA" id="ARBA00051722"/>
    </source>
</evidence>
<evidence type="ECO:0000256" key="2">
    <source>
        <dbReference type="ARBA" id="ARBA00013064"/>
    </source>
</evidence>
<dbReference type="Pfam" id="PF01451">
    <property type="entry name" value="LMWPc"/>
    <property type="match status" value="1"/>
</dbReference>
<feature type="active site" description="Proton donor" evidence="6">
    <location>
        <position position="118"/>
    </location>
</feature>
<evidence type="ECO:0000313" key="10">
    <source>
        <dbReference type="Proteomes" id="UP000076296"/>
    </source>
</evidence>
<evidence type="ECO:0000313" key="9">
    <source>
        <dbReference type="EMBL" id="KZA20116.1"/>
    </source>
</evidence>
<proteinExistence type="inferred from homology"/>
<reference evidence="9 10" key="2">
    <citation type="submission" date="2016-01" db="EMBL/GenBank/DDBJ databases">
        <title>Draft sequences of Acinetobacter baumannii isolates from wounded military personnel.</title>
        <authorList>
            <person name="Arivett B.A."/>
            <person name="Fiester S.E."/>
            <person name="Ream D.C."/>
            <person name="Actis L.A."/>
        </authorList>
    </citation>
    <scope>NUCLEOTIDE SEQUENCE [LARGE SCALE GENOMIC DNA]</scope>
    <source>
        <strain evidence="9 10">AB2828</strain>
    </source>
</reference>
<dbReference type="AlphaFoldDB" id="A0A097I590"/>
<comment type="catalytic activity">
    <reaction evidence="5">
        <text>O-phospho-L-tyrosyl-[protein] + H2O = L-tyrosyl-[protein] + phosphate</text>
        <dbReference type="Rhea" id="RHEA:10684"/>
        <dbReference type="Rhea" id="RHEA-COMP:10136"/>
        <dbReference type="Rhea" id="RHEA-COMP:20101"/>
        <dbReference type="ChEBI" id="CHEBI:15377"/>
        <dbReference type="ChEBI" id="CHEBI:43474"/>
        <dbReference type="ChEBI" id="CHEBI:46858"/>
        <dbReference type="ChEBI" id="CHEBI:61978"/>
        <dbReference type="EC" id="3.1.3.48"/>
    </reaction>
</comment>
<dbReference type="EMBL" id="LRDT01000014">
    <property type="protein sequence ID" value="KZA20116.1"/>
    <property type="molecule type" value="Genomic_DNA"/>
</dbReference>
<dbReference type="CDD" id="cd16343">
    <property type="entry name" value="LMWPTP"/>
    <property type="match status" value="1"/>
</dbReference>
<comment type="similarity">
    <text evidence="1">Belongs to the low molecular weight phosphotyrosine protein phosphatase family.</text>
</comment>
<protein>
    <recommendedName>
        <fullName evidence="2">protein-tyrosine-phosphatase</fullName>
        <ecNumber evidence="2">3.1.3.48</ecNumber>
    </recommendedName>
</protein>
<dbReference type="SMART" id="SM00226">
    <property type="entry name" value="LMWPc"/>
    <property type="match status" value="1"/>
</dbReference>
<reference evidence="8" key="1">
    <citation type="submission" date="2014-10" db="EMBL/GenBank/DDBJ databases">
        <title>Acinetaminic acid - a novel nonulosonic acid found in the capsule of an Acinetobacter baumannii isolate.</title>
        <authorList>
            <person name="Kenyon J.J."/>
            <person name="Marzaioli A.M."/>
            <person name="De Castro C."/>
            <person name="Hall R.M."/>
        </authorList>
    </citation>
    <scope>NUCLEOTIDE SEQUENCE</scope>
    <source>
        <strain evidence="8">D36</strain>
    </source>
</reference>
<keyword evidence="3 9" id="KW-0378">Hydrolase</keyword>
<evidence type="ECO:0000313" key="8">
    <source>
        <dbReference type="EMBL" id="AIT56343.1"/>
    </source>
</evidence>
<dbReference type="EC" id="3.1.3.48" evidence="2"/>
<dbReference type="InterPro" id="IPR036196">
    <property type="entry name" value="Ptyr_pPase_sf"/>
</dbReference>
<dbReference type="InterPro" id="IPR017867">
    <property type="entry name" value="Tyr_phospatase_low_mol_wt"/>
</dbReference>
<dbReference type="SUPFAM" id="SSF52788">
    <property type="entry name" value="Phosphotyrosine protein phosphatases I"/>
    <property type="match status" value="1"/>
</dbReference>
<evidence type="ECO:0000256" key="3">
    <source>
        <dbReference type="ARBA" id="ARBA00022801"/>
    </source>
</evidence>
<dbReference type="PATRIC" id="fig|470.1405.peg.3873"/>
<evidence type="ECO:0000256" key="4">
    <source>
        <dbReference type="ARBA" id="ARBA00022912"/>
    </source>
</evidence>